<name>A0A974H3L7_XENLA</name>
<evidence type="ECO:0000256" key="7">
    <source>
        <dbReference type="ARBA" id="ARBA00022603"/>
    </source>
</evidence>
<dbReference type="InterPro" id="IPR036028">
    <property type="entry name" value="SH3-like_dom_sf"/>
</dbReference>
<evidence type="ECO:0000256" key="8">
    <source>
        <dbReference type="ARBA" id="ARBA00022679"/>
    </source>
</evidence>
<evidence type="ECO:0000256" key="9">
    <source>
        <dbReference type="ARBA" id="ARBA00022691"/>
    </source>
</evidence>
<evidence type="ECO:0000259" key="18">
    <source>
        <dbReference type="PROSITE" id="PS50002"/>
    </source>
</evidence>
<feature type="domain" description="SH3" evidence="18">
    <location>
        <begin position="241"/>
        <end position="300"/>
    </location>
</feature>
<dbReference type="PANTHER" id="PTHR11006">
    <property type="entry name" value="PROTEIN ARGININE N-METHYLTRANSFERASE"/>
    <property type="match status" value="1"/>
</dbReference>
<dbReference type="PROSITE" id="PS50002">
    <property type="entry name" value="SH3"/>
    <property type="match status" value="1"/>
</dbReference>
<evidence type="ECO:0000256" key="6">
    <source>
        <dbReference type="ARBA" id="ARBA00022490"/>
    </source>
</evidence>
<dbReference type="Pfam" id="PF07653">
    <property type="entry name" value="SH3_2"/>
    <property type="match status" value="1"/>
</dbReference>
<protein>
    <recommendedName>
        <fullName evidence="4">Protein arginine N-methyltransferase 2</fullName>
        <ecNumber evidence="3">2.1.1.319</ecNumber>
    </recommendedName>
    <alternativeName>
        <fullName evidence="14">Histone-arginine N-methyltransferase PRMT2</fullName>
    </alternativeName>
</protein>
<dbReference type="CDD" id="cd02440">
    <property type="entry name" value="AdoMet_MTases"/>
    <property type="match status" value="1"/>
</dbReference>
<dbReference type="Gene3D" id="2.70.160.11">
    <property type="entry name" value="Hnrnp arginine n-methyltransferase1"/>
    <property type="match status" value="1"/>
</dbReference>
<dbReference type="GO" id="GO:0005634">
    <property type="term" value="C:nucleus"/>
    <property type="evidence" value="ECO:0007669"/>
    <property type="project" value="UniProtKB-SubCell"/>
</dbReference>
<evidence type="ECO:0000256" key="10">
    <source>
        <dbReference type="ARBA" id="ARBA00023242"/>
    </source>
</evidence>
<evidence type="ECO:0000256" key="12">
    <source>
        <dbReference type="ARBA" id="ARBA00056528"/>
    </source>
</evidence>
<dbReference type="Proteomes" id="UP000694892">
    <property type="component" value="Chromosome 9_10L"/>
</dbReference>
<evidence type="ECO:0000256" key="17">
    <source>
        <dbReference type="SAM" id="MobiDB-lite"/>
    </source>
</evidence>
<evidence type="ECO:0000256" key="4">
    <source>
        <dbReference type="ARBA" id="ARBA00018778"/>
    </source>
</evidence>
<comment type="subunit">
    <text evidence="13">Interacts with CTNNB1.</text>
</comment>
<evidence type="ECO:0000313" key="20">
    <source>
        <dbReference type="Proteomes" id="UP000694892"/>
    </source>
</evidence>
<evidence type="ECO:0000256" key="3">
    <source>
        <dbReference type="ARBA" id="ARBA00011925"/>
    </source>
</evidence>
<dbReference type="InterPro" id="IPR029063">
    <property type="entry name" value="SAM-dependent_MTases_sf"/>
</dbReference>
<dbReference type="GO" id="GO:0035242">
    <property type="term" value="F:protein-arginine omega-N asymmetric methyltransferase activity"/>
    <property type="evidence" value="ECO:0007669"/>
    <property type="project" value="UniProtKB-EC"/>
</dbReference>
<evidence type="ECO:0000313" key="19">
    <source>
        <dbReference type="EMBL" id="OCT63709.1"/>
    </source>
</evidence>
<sequence>MTDDSCQDTQNRVPHYSLADSTLLLRHTGQTDSTILGRDTGHTDCLCTGRDTGQGDSTMLGRDTGQGDSLTIERDAGQDDSKLLGRNTWQGDSASRERHTGQGESVFNGRDAGQDGCKLLGRHAGQGDIISTGRDTERNDRLHMERYTGQGDSIYRVREGDSCGSLSRQIETGVKEYGDVQRDESNVNKPEKAESPKIETSCAITEKRILNAMESSSECSSISDFQDSTEGDDANTLPENLCMREYVVICDYVATDNTQLSLCSGDKVLLLNAVSQDWWWVNHNGTCGYVPASHLHDALNEQEDTEVNDPWQDEEYYGSYKTLKLHLEMLSDVPRTMTYQNVILKNSSSLCGKHILDLGCGTGIISFFCAKFAQPEAVYAVEASKIAEQTCRLVEQNGISSLVHVIRQRAEELDLPTKVDVLVSEWMGTCLLFEFMLESVLQARDRWLKEDGVMWPSTACIHLVPCSAYKEYSNKVLFWDNPYQLDFSLLKPLATKEFFAKPQPDYILQPEDCLSEPCTLFHLNLKTLQVAELERMNCDFTFLVHTNGLLHGFTAWFSVQFENLEEQGHLELNTGPFSPLTHWKHTLFMLDEPLQVQKRDKISGSVVFERNSVWRRHMSVTLSWVISRELKMQKVGCKVFPIWR</sequence>
<evidence type="ECO:0000256" key="15">
    <source>
        <dbReference type="PROSITE-ProRule" id="PRU00192"/>
    </source>
</evidence>
<dbReference type="Pfam" id="PF22528">
    <property type="entry name" value="PRMT_C"/>
    <property type="match status" value="1"/>
</dbReference>
<dbReference type="PROSITE" id="PS51678">
    <property type="entry name" value="SAM_MT_PRMT"/>
    <property type="match status" value="1"/>
</dbReference>
<dbReference type="OMA" id="CKVFPIW"/>
<keyword evidence="5 15" id="KW-0728">SH3 domain</keyword>
<dbReference type="Pfam" id="PF13649">
    <property type="entry name" value="Methyltransf_25"/>
    <property type="match status" value="1"/>
</dbReference>
<dbReference type="PANTHER" id="PTHR11006:SF92">
    <property type="entry name" value="PROTEIN ARGININE N-METHYLTRANSFERASE 2"/>
    <property type="match status" value="1"/>
</dbReference>
<dbReference type="GO" id="GO:0005737">
    <property type="term" value="C:cytoplasm"/>
    <property type="evidence" value="ECO:0007669"/>
    <property type="project" value="UniProtKB-SubCell"/>
</dbReference>
<accession>A0A974H3L7</accession>
<feature type="compositionally biased region" description="Basic and acidic residues" evidence="17">
    <location>
        <begin position="71"/>
        <end position="83"/>
    </location>
</feature>
<dbReference type="InterPro" id="IPR055135">
    <property type="entry name" value="PRMT_dom"/>
</dbReference>
<dbReference type="EMBL" id="CM004482">
    <property type="protein sequence ID" value="OCT63709.1"/>
    <property type="molecule type" value="Genomic_DNA"/>
</dbReference>
<keyword evidence="7 16" id="KW-0489">Methyltransferase</keyword>
<evidence type="ECO:0000256" key="13">
    <source>
        <dbReference type="ARBA" id="ARBA00061725"/>
    </source>
</evidence>
<proteinExistence type="predicted"/>
<evidence type="ECO:0000256" key="5">
    <source>
        <dbReference type="ARBA" id="ARBA00022443"/>
    </source>
</evidence>
<comment type="subcellular location">
    <subcellularLocation>
        <location evidence="2">Cytoplasm</location>
    </subcellularLocation>
    <subcellularLocation>
        <location evidence="1">Nucleus</location>
    </subcellularLocation>
</comment>
<dbReference type="SUPFAM" id="SSF50044">
    <property type="entry name" value="SH3-domain"/>
    <property type="match status" value="1"/>
</dbReference>
<keyword evidence="6" id="KW-0963">Cytoplasm</keyword>
<evidence type="ECO:0000256" key="2">
    <source>
        <dbReference type="ARBA" id="ARBA00004496"/>
    </source>
</evidence>
<comment type="function">
    <text evidence="12">Arginine methyltransferase that methylates the guanidino nitrogens of arginyl residues in proteins such as histones. Involved in growth regulation. Involved in embryonic dorsal development.</text>
</comment>
<dbReference type="InterPro" id="IPR025799">
    <property type="entry name" value="Arg_MeTrfase"/>
</dbReference>
<dbReference type="FunFam" id="2.30.30.40:FF:000385">
    <property type="entry name" value="Protein arginine N-methyltransferase 2"/>
    <property type="match status" value="1"/>
</dbReference>
<evidence type="ECO:0000256" key="1">
    <source>
        <dbReference type="ARBA" id="ARBA00004123"/>
    </source>
</evidence>
<keyword evidence="8 16" id="KW-0808">Transferase</keyword>
<dbReference type="SMART" id="SM00326">
    <property type="entry name" value="SH3"/>
    <property type="match status" value="1"/>
</dbReference>
<dbReference type="FunFam" id="2.70.160.11:FF:000007">
    <property type="entry name" value="Protein arginine N-methyltransferase 2"/>
    <property type="match status" value="1"/>
</dbReference>
<evidence type="ECO:0000256" key="14">
    <source>
        <dbReference type="ARBA" id="ARBA00082811"/>
    </source>
</evidence>
<reference evidence="20" key="1">
    <citation type="journal article" date="2016" name="Nature">
        <title>Genome evolution in the allotetraploid frog Xenopus laevis.</title>
        <authorList>
            <person name="Session A.M."/>
            <person name="Uno Y."/>
            <person name="Kwon T."/>
            <person name="Chapman J.A."/>
            <person name="Toyoda A."/>
            <person name="Takahashi S."/>
            <person name="Fukui A."/>
            <person name="Hikosaka A."/>
            <person name="Suzuki A."/>
            <person name="Kondo M."/>
            <person name="van Heeringen S.J."/>
            <person name="Quigley I."/>
            <person name="Heinz S."/>
            <person name="Ogino H."/>
            <person name="Ochi H."/>
            <person name="Hellsten U."/>
            <person name="Lyons J.B."/>
            <person name="Simakov O."/>
            <person name="Putnam N."/>
            <person name="Stites J."/>
            <person name="Kuroki Y."/>
            <person name="Tanaka T."/>
            <person name="Michiue T."/>
            <person name="Watanabe M."/>
            <person name="Bogdanovic O."/>
            <person name="Lister R."/>
            <person name="Georgiou G."/>
            <person name="Paranjpe S.S."/>
            <person name="van Kruijsbergen I."/>
            <person name="Shu S."/>
            <person name="Carlson J."/>
            <person name="Kinoshita T."/>
            <person name="Ohta Y."/>
            <person name="Mawaribuchi S."/>
            <person name="Jenkins J."/>
            <person name="Grimwood J."/>
            <person name="Schmutz J."/>
            <person name="Mitros T."/>
            <person name="Mozaffari S.V."/>
            <person name="Suzuki Y."/>
            <person name="Haramoto Y."/>
            <person name="Yamamoto T.S."/>
            <person name="Takagi C."/>
            <person name="Heald R."/>
            <person name="Miller K."/>
            <person name="Haudenschild C."/>
            <person name="Kitzman J."/>
            <person name="Nakayama T."/>
            <person name="Izutsu Y."/>
            <person name="Robert J."/>
            <person name="Fortriede J."/>
            <person name="Burns K."/>
            <person name="Lotay V."/>
            <person name="Karimi K."/>
            <person name="Yasuoka Y."/>
            <person name="Dichmann D.S."/>
            <person name="Flajnik M.F."/>
            <person name="Houston D.W."/>
            <person name="Shendure J."/>
            <person name="DuPasquier L."/>
            <person name="Vize P.D."/>
            <person name="Zorn A.M."/>
            <person name="Ito M."/>
            <person name="Marcotte E.M."/>
            <person name="Wallingford J.B."/>
            <person name="Ito Y."/>
            <person name="Asashima M."/>
            <person name="Ueno N."/>
            <person name="Matsuda Y."/>
            <person name="Veenstra G.J."/>
            <person name="Fujiyama A."/>
            <person name="Harland R.M."/>
            <person name="Taira M."/>
            <person name="Rokhsar D.S."/>
        </authorList>
    </citation>
    <scope>NUCLEOTIDE SEQUENCE [LARGE SCALE GENOMIC DNA]</scope>
    <source>
        <strain evidence="20">J</strain>
    </source>
</reference>
<keyword evidence="9 16" id="KW-0949">S-adenosyl-L-methionine</keyword>
<organism evidence="19 20">
    <name type="scientific">Xenopus laevis</name>
    <name type="common">African clawed frog</name>
    <dbReference type="NCBI Taxonomy" id="8355"/>
    <lineage>
        <taxon>Eukaryota</taxon>
        <taxon>Metazoa</taxon>
        <taxon>Chordata</taxon>
        <taxon>Craniata</taxon>
        <taxon>Vertebrata</taxon>
        <taxon>Euteleostomi</taxon>
        <taxon>Amphibia</taxon>
        <taxon>Batrachia</taxon>
        <taxon>Anura</taxon>
        <taxon>Pipoidea</taxon>
        <taxon>Pipidae</taxon>
        <taxon>Xenopodinae</taxon>
        <taxon>Xenopus</taxon>
        <taxon>Xenopus</taxon>
    </lineage>
</organism>
<gene>
    <name evidence="19" type="ORF">XELAEV_18044809mg</name>
</gene>
<dbReference type="Gene3D" id="3.40.50.150">
    <property type="entry name" value="Vaccinia Virus protein VP39"/>
    <property type="match status" value="1"/>
</dbReference>
<evidence type="ECO:0000256" key="11">
    <source>
        <dbReference type="ARBA" id="ARBA00049086"/>
    </source>
</evidence>
<dbReference type="GO" id="GO:0042054">
    <property type="term" value="F:histone methyltransferase activity"/>
    <property type="evidence" value="ECO:0007669"/>
    <property type="project" value="UniProtKB-ARBA"/>
</dbReference>
<dbReference type="EC" id="2.1.1.319" evidence="3"/>
<dbReference type="InterPro" id="IPR001452">
    <property type="entry name" value="SH3_domain"/>
</dbReference>
<evidence type="ECO:0000256" key="16">
    <source>
        <dbReference type="PROSITE-ProRule" id="PRU01015"/>
    </source>
</evidence>
<dbReference type="SUPFAM" id="SSF53335">
    <property type="entry name" value="S-adenosyl-L-methionine-dependent methyltransferases"/>
    <property type="match status" value="1"/>
</dbReference>
<dbReference type="InterPro" id="IPR041698">
    <property type="entry name" value="Methyltransf_25"/>
</dbReference>
<dbReference type="FunFam" id="3.40.50.150:FF:000016">
    <property type="entry name" value="Protein arginine N-methyltransferase 6"/>
    <property type="match status" value="1"/>
</dbReference>
<keyword evidence="10" id="KW-0539">Nucleus</keyword>
<dbReference type="Gene3D" id="2.30.30.40">
    <property type="entry name" value="SH3 Domains"/>
    <property type="match status" value="1"/>
</dbReference>
<dbReference type="CDD" id="cd11806">
    <property type="entry name" value="SH3_PRMT2"/>
    <property type="match status" value="1"/>
</dbReference>
<comment type="catalytic activity">
    <reaction evidence="11">
        <text>L-arginyl-[protein] + 2 S-adenosyl-L-methionine = N(omega),N(omega)-dimethyl-L-arginyl-[protein] + 2 S-adenosyl-L-homocysteine + 2 H(+)</text>
        <dbReference type="Rhea" id="RHEA:48096"/>
        <dbReference type="Rhea" id="RHEA-COMP:10532"/>
        <dbReference type="Rhea" id="RHEA-COMP:11991"/>
        <dbReference type="ChEBI" id="CHEBI:15378"/>
        <dbReference type="ChEBI" id="CHEBI:29965"/>
        <dbReference type="ChEBI" id="CHEBI:57856"/>
        <dbReference type="ChEBI" id="CHEBI:59789"/>
        <dbReference type="ChEBI" id="CHEBI:61897"/>
        <dbReference type="EC" id="2.1.1.319"/>
    </reaction>
</comment>
<dbReference type="AlphaFoldDB" id="A0A974H3L7"/>
<feature type="region of interest" description="Disordered" evidence="17">
    <location>
        <begin position="50"/>
        <end position="110"/>
    </location>
</feature>
<dbReference type="GO" id="GO:0032259">
    <property type="term" value="P:methylation"/>
    <property type="evidence" value="ECO:0007669"/>
    <property type="project" value="UniProtKB-KW"/>
</dbReference>